<dbReference type="InterPro" id="IPR012341">
    <property type="entry name" value="6hp_glycosidase-like_sf"/>
</dbReference>
<dbReference type="PANTHER" id="PTHR33307:SF6">
    <property type="entry name" value="ALPHA-RHAMNOSIDASE (EUROFUNG)-RELATED"/>
    <property type="match status" value="1"/>
</dbReference>
<protein>
    <recommendedName>
        <fullName evidence="2">alpha-L-rhamnosidase</fullName>
        <ecNumber evidence="2">3.2.1.40</ecNumber>
    </recommendedName>
</protein>
<dbReference type="STRING" id="485913.Krac_4635"/>
<sequence>MTIEIIPARLRCEYLDNPLGIDCREPRLSWIGLAAHPEQRGARQTAYHILVASDEATLARDQGDLWDSGKVHSRQSQHIPYAGRPLSSGQACWWKVRIWDAQGNVSAFSEAAHWEIGLLEPSDWQGQWIGMANQVAKHEAHGLQPSPYLRTTITCEKSVSRARLYITARGLYEAHLNGQRVGNACLAPGWTEYTKRVQYQTYDVTGQVHQGENALGAILGTGWYCGHVGFGLNGKQNYHHYGTTPRLLLQLVVTYTDGSRQAFVTDETWKGTTGPILYSDFLAGEAYDARLELGHWDQADYNEGGEQAWQPVSAWEQDAIPLVAQPDQPIRATQTLHPQGIEEVSPGVYVYDMGQNMVGWVQLRVRGEAGQRVQLRFAEMRSPDGTIYTENLRSARQTDSYILKGSGDEIFEPRFTFHGFRYIEVTGYTGIPDLSALRGCVVHSDTPLSGTFECSDPMVNQLQKNITWGQRGNFLSIPTDCPQRDERLGWMGDAQIFIRTACYNMDVSAFFSKWMQDVVDAQAENGAFGEVSPRLLVQNDASPAWGNAGIIVPWTLYQMYGDRRVLERHYTAMARWVHYVREANPDLLWVHKTGNNYGDWLSIDAETPKDVLATAYFAYDALLMEQVAEALERHTDAEQYRTLYQEISEAFCRAYVTDDGRIKGETQTCYLLALRMGLLPQALRPLAASHLVEDIEKKGWHLSTGFVGVGYLCPVLTEAGYNDVAYRLLLNDTFPSWGYSIKHGATTIWERWDGWTEERGFQDVGMNSFNHYSLGSVGQWLYEYVAGISVDPQEPGFQHILIRPNPNPRLTYAQAEFDSPLGKIVSHWQQHEDIFILQVTIPANSSALVYVPREKGQAIFEGGSAATAAEGVSFVRDEEHSTVFDVVSGSYTFEVKKQK</sequence>
<dbReference type="InterPro" id="IPR016007">
    <property type="entry name" value="Alpha_rhamnosid"/>
</dbReference>
<dbReference type="EC" id="3.2.1.40" evidence="2"/>
<dbReference type="InterPro" id="IPR035396">
    <property type="entry name" value="Bac_rhamnosid6H"/>
</dbReference>
<dbReference type="Pfam" id="PF08531">
    <property type="entry name" value="Bac_rhamnosid_N"/>
    <property type="match status" value="1"/>
</dbReference>
<dbReference type="EMBL" id="ADVG01000003">
    <property type="protein sequence ID" value="EFH83643.1"/>
    <property type="molecule type" value="Genomic_DNA"/>
</dbReference>
<dbReference type="PIRSF" id="PIRSF010631">
    <property type="entry name" value="A-rhamnsds"/>
    <property type="match status" value="1"/>
</dbReference>
<keyword evidence="9" id="KW-1185">Reference proteome</keyword>
<proteinExistence type="predicted"/>
<evidence type="ECO:0000256" key="2">
    <source>
        <dbReference type="ARBA" id="ARBA00012652"/>
    </source>
</evidence>
<reference evidence="8 9" key="1">
    <citation type="journal article" date="2011" name="Stand. Genomic Sci.">
        <title>Non-contiguous finished genome sequence and contextual data of the filamentous soil bacterium Ktedonobacter racemifer type strain (SOSP1-21).</title>
        <authorList>
            <person name="Chang Y.J."/>
            <person name="Land M."/>
            <person name="Hauser L."/>
            <person name="Chertkov O."/>
            <person name="Del Rio T.G."/>
            <person name="Nolan M."/>
            <person name="Copeland A."/>
            <person name="Tice H."/>
            <person name="Cheng J.F."/>
            <person name="Lucas S."/>
            <person name="Han C."/>
            <person name="Goodwin L."/>
            <person name="Pitluck S."/>
            <person name="Ivanova N."/>
            <person name="Ovchinikova G."/>
            <person name="Pati A."/>
            <person name="Chen A."/>
            <person name="Palaniappan K."/>
            <person name="Mavromatis K."/>
            <person name="Liolios K."/>
            <person name="Brettin T."/>
            <person name="Fiebig A."/>
            <person name="Rohde M."/>
            <person name="Abt B."/>
            <person name="Goker M."/>
            <person name="Detter J.C."/>
            <person name="Woyke T."/>
            <person name="Bristow J."/>
            <person name="Eisen J.A."/>
            <person name="Markowitz V."/>
            <person name="Hugenholtz P."/>
            <person name="Kyrpides N.C."/>
            <person name="Klenk H.P."/>
            <person name="Lapidus A."/>
        </authorList>
    </citation>
    <scope>NUCLEOTIDE SEQUENCE [LARGE SCALE GENOMIC DNA]</scope>
    <source>
        <strain evidence="9">DSM 44963</strain>
    </source>
</reference>
<dbReference type="SUPFAM" id="SSF48208">
    <property type="entry name" value="Six-hairpin glycosidases"/>
    <property type="match status" value="1"/>
</dbReference>
<dbReference type="InParanoid" id="D6TT92"/>
<dbReference type="InterPro" id="IPR008902">
    <property type="entry name" value="Rhamnosid_concanavalin"/>
</dbReference>
<dbReference type="Gene3D" id="2.60.40.10">
    <property type="entry name" value="Immunoglobulins"/>
    <property type="match status" value="1"/>
</dbReference>
<dbReference type="Pfam" id="PF25788">
    <property type="entry name" value="Ig_Rha78A_N"/>
    <property type="match status" value="1"/>
</dbReference>
<comment type="caution">
    <text evidence="8">The sequence shown here is derived from an EMBL/GenBank/DDBJ whole genome shotgun (WGS) entry which is preliminary data.</text>
</comment>
<dbReference type="Gene3D" id="1.50.10.10">
    <property type="match status" value="1"/>
</dbReference>
<dbReference type="GO" id="GO:0005975">
    <property type="term" value="P:carbohydrate metabolic process"/>
    <property type="evidence" value="ECO:0007669"/>
    <property type="project" value="InterPro"/>
</dbReference>
<dbReference type="Pfam" id="PF17390">
    <property type="entry name" value="Bac_rhamnosid_C"/>
    <property type="match status" value="1"/>
</dbReference>
<evidence type="ECO:0000259" key="7">
    <source>
        <dbReference type="Pfam" id="PF17390"/>
    </source>
</evidence>
<dbReference type="eggNOG" id="COG3408">
    <property type="taxonomic scope" value="Bacteria"/>
</dbReference>
<feature type="domain" description="Alpha-L-rhamnosidase C-terminal" evidence="7">
    <location>
        <begin position="788"/>
        <end position="860"/>
    </location>
</feature>
<keyword evidence="3" id="KW-0378">Hydrolase</keyword>
<dbReference type="InterPro" id="IPR013783">
    <property type="entry name" value="Ig-like_fold"/>
</dbReference>
<evidence type="ECO:0000256" key="1">
    <source>
        <dbReference type="ARBA" id="ARBA00001445"/>
    </source>
</evidence>
<gene>
    <name evidence="8" type="ORF">Krac_4635</name>
</gene>
<dbReference type="RefSeq" id="WP_007914500.1">
    <property type="nucleotide sequence ID" value="NZ_ADVG01000003.1"/>
</dbReference>
<organism evidence="8 9">
    <name type="scientific">Ktedonobacter racemifer DSM 44963</name>
    <dbReference type="NCBI Taxonomy" id="485913"/>
    <lineage>
        <taxon>Bacteria</taxon>
        <taxon>Bacillati</taxon>
        <taxon>Chloroflexota</taxon>
        <taxon>Ktedonobacteria</taxon>
        <taxon>Ktedonobacterales</taxon>
        <taxon>Ktedonobacteraceae</taxon>
        <taxon>Ktedonobacter</taxon>
    </lineage>
</organism>
<dbReference type="InterPro" id="IPR035398">
    <property type="entry name" value="Bac_rhamnosid_C"/>
</dbReference>
<evidence type="ECO:0000313" key="9">
    <source>
        <dbReference type="Proteomes" id="UP000004508"/>
    </source>
</evidence>
<accession>D6TT92</accession>
<dbReference type="InterPro" id="IPR008928">
    <property type="entry name" value="6-hairpin_glycosidase_sf"/>
</dbReference>
<feature type="domain" description="Bacterial alpha-L-rhamnosidase N-terminal" evidence="5">
    <location>
        <begin position="157"/>
        <end position="334"/>
    </location>
</feature>
<dbReference type="PANTHER" id="PTHR33307">
    <property type="entry name" value="ALPHA-RHAMNOSIDASE (EUROFUNG)"/>
    <property type="match status" value="1"/>
</dbReference>
<dbReference type="GO" id="GO:0030596">
    <property type="term" value="F:alpha-L-rhamnosidase activity"/>
    <property type="evidence" value="ECO:0007669"/>
    <property type="project" value="UniProtKB-EC"/>
</dbReference>
<dbReference type="Gene3D" id="2.60.420.10">
    <property type="entry name" value="Maltose phosphorylase, domain 3"/>
    <property type="match status" value="1"/>
</dbReference>
<dbReference type="Proteomes" id="UP000004508">
    <property type="component" value="Unassembled WGS sequence"/>
</dbReference>
<evidence type="ECO:0000259" key="5">
    <source>
        <dbReference type="Pfam" id="PF08531"/>
    </source>
</evidence>
<feature type="domain" description="Alpha-L-rhamnosidase concanavalin-like" evidence="4">
    <location>
        <begin position="343"/>
        <end position="443"/>
    </location>
</feature>
<dbReference type="Pfam" id="PF05592">
    <property type="entry name" value="Bac_rhamnosid"/>
    <property type="match status" value="1"/>
</dbReference>
<evidence type="ECO:0000313" key="8">
    <source>
        <dbReference type="EMBL" id="EFH83643.1"/>
    </source>
</evidence>
<evidence type="ECO:0000259" key="4">
    <source>
        <dbReference type="Pfam" id="PF05592"/>
    </source>
</evidence>
<dbReference type="OrthoDB" id="9761045at2"/>
<comment type="catalytic activity">
    <reaction evidence="1">
        <text>Hydrolysis of terminal non-reducing alpha-L-rhamnose residues in alpha-L-rhamnosides.</text>
        <dbReference type="EC" id="3.2.1.40"/>
    </reaction>
</comment>
<dbReference type="Pfam" id="PF17389">
    <property type="entry name" value="Bac_rhamnosid6H"/>
    <property type="match status" value="1"/>
</dbReference>
<dbReference type="AlphaFoldDB" id="D6TT92"/>
<dbReference type="InterPro" id="IPR013737">
    <property type="entry name" value="Bac_rhamnosid_N"/>
</dbReference>
<feature type="domain" description="Alpha-L-rhamnosidase six-hairpin glycosidase" evidence="6">
    <location>
        <begin position="450"/>
        <end position="785"/>
    </location>
</feature>
<evidence type="ECO:0000256" key="3">
    <source>
        <dbReference type="ARBA" id="ARBA00022801"/>
    </source>
</evidence>
<evidence type="ECO:0000259" key="6">
    <source>
        <dbReference type="Pfam" id="PF17389"/>
    </source>
</evidence>
<name>D6TT92_KTERA</name>
<dbReference type="Gene3D" id="2.60.120.260">
    <property type="entry name" value="Galactose-binding domain-like"/>
    <property type="match status" value="2"/>
</dbReference>